<evidence type="ECO:0008006" key="3">
    <source>
        <dbReference type="Google" id="ProtNLM"/>
    </source>
</evidence>
<organism evidence="1 2">
    <name type="scientific">Punica granatum</name>
    <name type="common">Pomegranate</name>
    <dbReference type="NCBI Taxonomy" id="22663"/>
    <lineage>
        <taxon>Eukaryota</taxon>
        <taxon>Viridiplantae</taxon>
        <taxon>Streptophyta</taxon>
        <taxon>Embryophyta</taxon>
        <taxon>Tracheophyta</taxon>
        <taxon>Spermatophyta</taxon>
        <taxon>Magnoliopsida</taxon>
        <taxon>eudicotyledons</taxon>
        <taxon>Gunneridae</taxon>
        <taxon>Pentapetalae</taxon>
        <taxon>rosids</taxon>
        <taxon>malvids</taxon>
        <taxon>Myrtales</taxon>
        <taxon>Lythraceae</taxon>
        <taxon>Punica</taxon>
    </lineage>
</organism>
<dbReference type="Pfam" id="PF14223">
    <property type="entry name" value="Retrotran_gag_2"/>
    <property type="match status" value="1"/>
</dbReference>
<dbReference type="Proteomes" id="UP000233551">
    <property type="component" value="Unassembled WGS sequence"/>
</dbReference>
<evidence type="ECO:0000313" key="1">
    <source>
        <dbReference type="EMBL" id="PKI60596.1"/>
    </source>
</evidence>
<reference evidence="1 2" key="1">
    <citation type="submission" date="2017-11" db="EMBL/GenBank/DDBJ databases">
        <title>De-novo sequencing of pomegranate (Punica granatum L.) genome.</title>
        <authorList>
            <person name="Akparov Z."/>
            <person name="Amiraslanov A."/>
            <person name="Hajiyeva S."/>
            <person name="Abbasov M."/>
            <person name="Kaur K."/>
            <person name="Hamwieh A."/>
            <person name="Solovyev V."/>
            <person name="Salamov A."/>
            <person name="Braich B."/>
            <person name="Kosarev P."/>
            <person name="Mahmoud A."/>
            <person name="Hajiyev E."/>
            <person name="Babayeva S."/>
            <person name="Izzatullayeva V."/>
            <person name="Mammadov A."/>
            <person name="Mammadov A."/>
            <person name="Sharifova S."/>
            <person name="Ojaghi J."/>
            <person name="Eynullazada K."/>
            <person name="Bayramov B."/>
            <person name="Abdulazimova A."/>
            <person name="Shahmuradov I."/>
        </authorList>
    </citation>
    <scope>NUCLEOTIDE SEQUENCE [LARGE SCALE GENOMIC DNA]</scope>
    <source>
        <strain evidence="2">cv. AG2017</strain>
        <tissue evidence="1">Leaf</tissue>
    </source>
</reference>
<dbReference type="STRING" id="22663.A0A2I0JYS7"/>
<dbReference type="EMBL" id="PGOL01001146">
    <property type="protein sequence ID" value="PKI60596.1"/>
    <property type="molecule type" value="Genomic_DNA"/>
</dbReference>
<dbReference type="AlphaFoldDB" id="A0A2I0JYS7"/>
<name>A0A2I0JYS7_PUNGR</name>
<evidence type="ECO:0000313" key="2">
    <source>
        <dbReference type="Proteomes" id="UP000233551"/>
    </source>
</evidence>
<accession>A0A2I0JYS7</accession>
<sequence length="116" mass="13628">MDSELQKQHDNMKAYDMIMHLRQLYPKQARYERFEISKALFQARLTEGSPIGPHVLKMIVYVETLERLGFPLDQELATNLILQSLPDSYSQFVMNYSMSEHNKPLPKLLNMLRIAE</sequence>
<proteinExistence type="predicted"/>
<comment type="caution">
    <text evidence="1">The sequence shown here is derived from an EMBL/GenBank/DDBJ whole genome shotgun (WGS) entry which is preliminary data.</text>
</comment>
<gene>
    <name evidence="1" type="ORF">CRG98_019072</name>
</gene>
<protein>
    <recommendedName>
        <fullName evidence="3">Reverse transcriptase Ty1/copia-type domain-containing protein</fullName>
    </recommendedName>
</protein>
<keyword evidence="2" id="KW-1185">Reference proteome</keyword>